<dbReference type="Gene3D" id="1.25.40.120">
    <property type="entry name" value="Protein prenylyltransferase"/>
    <property type="match status" value="1"/>
</dbReference>
<evidence type="ECO:0000256" key="1">
    <source>
        <dbReference type="SAM" id="Phobius"/>
    </source>
</evidence>
<proteinExistence type="predicted"/>
<reference evidence="2 3" key="1">
    <citation type="submission" date="2024-03" db="EMBL/GenBank/DDBJ databases">
        <authorList>
            <person name="Martinez-Hernandez J."/>
        </authorList>
    </citation>
    <scope>NUCLEOTIDE SEQUENCE [LARGE SCALE GENOMIC DNA]</scope>
</reference>
<organism evidence="2 3">
    <name type="scientific">Lupinus luteus</name>
    <name type="common">European yellow lupine</name>
    <dbReference type="NCBI Taxonomy" id="3873"/>
    <lineage>
        <taxon>Eukaryota</taxon>
        <taxon>Viridiplantae</taxon>
        <taxon>Streptophyta</taxon>
        <taxon>Embryophyta</taxon>
        <taxon>Tracheophyta</taxon>
        <taxon>Spermatophyta</taxon>
        <taxon>Magnoliopsida</taxon>
        <taxon>eudicotyledons</taxon>
        <taxon>Gunneridae</taxon>
        <taxon>Pentapetalae</taxon>
        <taxon>rosids</taxon>
        <taxon>fabids</taxon>
        <taxon>Fabales</taxon>
        <taxon>Fabaceae</taxon>
        <taxon>Papilionoideae</taxon>
        <taxon>50 kb inversion clade</taxon>
        <taxon>genistoids sensu lato</taxon>
        <taxon>core genistoids</taxon>
        <taxon>Genisteae</taxon>
        <taxon>Lupinus</taxon>
    </lineage>
</organism>
<evidence type="ECO:0000313" key="2">
    <source>
        <dbReference type="EMBL" id="CAL0314786.1"/>
    </source>
</evidence>
<name>A0AAV1X1A3_LUPLU</name>
<comment type="caution">
    <text evidence="2">The sequence shown here is derived from an EMBL/GenBank/DDBJ whole genome shotgun (WGS) entry which is preliminary data.</text>
</comment>
<keyword evidence="1" id="KW-0812">Transmembrane</keyword>
<dbReference type="AlphaFoldDB" id="A0AAV1X1A3"/>
<gene>
    <name evidence="2" type="ORF">LLUT_LOCUS15846</name>
</gene>
<evidence type="ECO:0000313" key="3">
    <source>
        <dbReference type="Proteomes" id="UP001497480"/>
    </source>
</evidence>
<dbReference type="Proteomes" id="UP001497480">
    <property type="component" value="Unassembled WGS sequence"/>
</dbReference>
<keyword evidence="1" id="KW-0472">Membrane</keyword>
<feature type="transmembrane region" description="Helical" evidence="1">
    <location>
        <begin position="81"/>
        <end position="102"/>
    </location>
</feature>
<sequence length="163" mass="18601">MPISFPHLPKISSIFFFSLPSPSLSLLQNPSFWIRVTAPFLPQIPLTKTRRYNNFINQSQKASCTSISIPHQSSQSHVTSLYSLLIIIIITITIISISISSYTKEALDLNAKLVENNPEWHTAWKYRKLVVESFLSRLESDPDYVKSILDEELRVVTFLLGFS</sequence>
<accession>A0AAV1X1A3</accession>
<protein>
    <submittedName>
        <fullName evidence="2">Uncharacterized protein</fullName>
    </submittedName>
</protein>
<dbReference type="EMBL" id="CAXHTB010000011">
    <property type="protein sequence ID" value="CAL0314786.1"/>
    <property type="molecule type" value="Genomic_DNA"/>
</dbReference>
<keyword evidence="1" id="KW-1133">Transmembrane helix</keyword>
<keyword evidence="3" id="KW-1185">Reference proteome</keyword>
<dbReference type="SUPFAM" id="SSF48439">
    <property type="entry name" value="Protein prenylyltransferase"/>
    <property type="match status" value="1"/>
</dbReference>